<dbReference type="EMBL" id="ML119647">
    <property type="protein sequence ID" value="RPA87223.1"/>
    <property type="molecule type" value="Genomic_DNA"/>
</dbReference>
<evidence type="ECO:0000256" key="1">
    <source>
        <dbReference type="ARBA" id="ARBA00004604"/>
    </source>
</evidence>
<organism evidence="10 11">
    <name type="scientific">Ascobolus immersus RN42</name>
    <dbReference type="NCBI Taxonomy" id="1160509"/>
    <lineage>
        <taxon>Eukaryota</taxon>
        <taxon>Fungi</taxon>
        <taxon>Dikarya</taxon>
        <taxon>Ascomycota</taxon>
        <taxon>Pezizomycotina</taxon>
        <taxon>Pezizomycetes</taxon>
        <taxon>Pezizales</taxon>
        <taxon>Ascobolaceae</taxon>
        <taxon>Ascobolus</taxon>
    </lineage>
</organism>
<evidence type="ECO:0000256" key="5">
    <source>
        <dbReference type="ARBA" id="ARBA00023242"/>
    </source>
</evidence>
<comment type="subunit">
    <text evidence="8">Component of the pre-66S ribosomal particle.</text>
</comment>
<evidence type="ECO:0000256" key="2">
    <source>
        <dbReference type="ARBA" id="ARBA00005424"/>
    </source>
</evidence>
<dbReference type="CDD" id="cd11381">
    <property type="entry name" value="NSA2"/>
    <property type="match status" value="1"/>
</dbReference>
<dbReference type="Pfam" id="PF01201">
    <property type="entry name" value="Ribosomal_S8e"/>
    <property type="match status" value="1"/>
</dbReference>
<dbReference type="STRING" id="1160509.A0A3N4IM71"/>
<keyword evidence="6 8" id="KW-0687">Ribonucleoprotein</keyword>
<evidence type="ECO:0000313" key="11">
    <source>
        <dbReference type="Proteomes" id="UP000275078"/>
    </source>
</evidence>
<evidence type="ECO:0000256" key="6">
    <source>
        <dbReference type="ARBA" id="ARBA00023274"/>
    </source>
</evidence>
<reference evidence="10 11" key="1">
    <citation type="journal article" date="2018" name="Nat. Ecol. Evol.">
        <title>Pezizomycetes genomes reveal the molecular basis of ectomycorrhizal truffle lifestyle.</title>
        <authorList>
            <person name="Murat C."/>
            <person name="Payen T."/>
            <person name="Noel B."/>
            <person name="Kuo A."/>
            <person name="Morin E."/>
            <person name="Chen J."/>
            <person name="Kohler A."/>
            <person name="Krizsan K."/>
            <person name="Balestrini R."/>
            <person name="Da Silva C."/>
            <person name="Montanini B."/>
            <person name="Hainaut M."/>
            <person name="Levati E."/>
            <person name="Barry K.W."/>
            <person name="Belfiori B."/>
            <person name="Cichocki N."/>
            <person name="Clum A."/>
            <person name="Dockter R.B."/>
            <person name="Fauchery L."/>
            <person name="Guy J."/>
            <person name="Iotti M."/>
            <person name="Le Tacon F."/>
            <person name="Lindquist E.A."/>
            <person name="Lipzen A."/>
            <person name="Malagnac F."/>
            <person name="Mello A."/>
            <person name="Molinier V."/>
            <person name="Miyauchi S."/>
            <person name="Poulain J."/>
            <person name="Riccioni C."/>
            <person name="Rubini A."/>
            <person name="Sitrit Y."/>
            <person name="Splivallo R."/>
            <person name="Traeger S."/>
            <person name="Wang M."/>
            <person name="Zifcakova L."/>
            <person name="Wipf D."/>
            <person name="Zambonelli A."/>
            <person name="Paolocci F."/>
            <person name="Nowrousian M."/>
            <person name="Ottonello S."/>
            <person name="Baldrian P."/>
            <person name="Spatafora J.W."/>
            <person name="Henrissat B."/>
            <person name="Nagy L.G."/>
            <person name="Aury J.M."/>
            <person name="Wincker P."/>
            <person name="Grigoriev I.V."/>
            <person name="Bonfante P."/>
            <person name="Martin F.M."/>
        </authorList>
    </citation>
    <scope>NUCLEOTIDE SEQUENCE [LARGE SCALE GENOMIC DNA]</scope>
    <source>
        <strain evidence="10 11">RN42</strain>
    </source>
</reference>
<dbReference type="GO" id="GO:0005730">
    <property type="term" value="C:nucleolus"/>
    <property type="evidence" value="ECO:0007669"/>
    <property type="project" value="UniProtKB-SubCell"/>
</dbReference>
<sequence>MPQHEYIERWTKLHGKRLDHDERQRKRIARESHKKSADAQKLHGLRAKLYAKKRHNEKIQLKKQIRAHEQKNVKSEGPAEPSTQAVPGFLLDRSNTNNAKALSTAIKQKRKEKAAKFSVPLPKVRGISEEEVFKVIKTGKKTHKKGWKRMITKPTFVGGEFTRRPVKYERFIRPMGLRYKKANVTHPELGVTVQLPILSVKKNPQSPMFTQLGVLTKGTIIEVNVSELGMVTAGGKVVWGKWAQITNNCENDGCVNAVLLV</sequence>
<protein>
    <recommendedName>
        <fullName evidence="8">Ribosome biogenesis protein NSA2 homolog</fullName>
    </recommendedName>
</protein>
<keyword evidence="11" id="KW-1185">Reference proteome</keyword>
<feature type="compositionally biased region" description="Basic residues" evidence="9">
    <location>
        <begin position="43"/>
        <end position="65"/>
    </location>
</feature>
<evidence type="ECO:0000256" key="9">
    <source>
        <dbReference type="SAM" id="MobiDB-lite"/>
    </source>
</evidence>
<dbReference type="GO" id="GO:0006364">
    <property type="term" value="P:rRNA processing"/>
    <property type="evidence" value="ECO:0007669"/>
    <property type="project" value="UniProtKB-KW"/>
</dbReference>
<keyword evidence="4 8" id="KW-0698">rRNA processing</keyword>
<accession>A0A3N4IM71</accession>
<dbReference type="Gene3D" id="2.40.10.310">
    <property type="match status" value="1"/>
</dbReference>
<name>A0A3N4IM71_ASCIM</name>
<dbReference type="Proteomes" id="UP000275078">
    <property type="component" value="Unassembled WGS sequence"/>
</dbReference>
<dbReference type="GO" id="GO:0005840">
    <property type="term" value="C:ribosome"/>
    <property type="evidence" value="ECO:0007669"/>
    <property type="project" value="UniProtKB-KW"/>
</dbReference>
<evidence type="ECO:0000256" key="3">
    <source>
        <dbReference type="ARBA" id="ARBA00022517"/>
    </source>
</evidence>
<evidence type="ECO:0000256" key="8">
    <source>
        <dbReference type="RuleBase" id="RU367114"/>
    </source>
</evidence>
<keyword evidence="3 8" id="KW-0690">Ribosome biogenesis</keyword>
<evidence type="ECO:0000313" key="10">
    <source>
        <dbReference type="EMBL" id="RPA87223.1"/>
    </source>
</evidence>
<keyword evidence="10" id="KW-0689">Ribosomal protein</keyword>
<dbReference type="PANTHER" id="PTHR12642">
    <property type="entry name" value="RIBOSOME BIOGENESIS PROTEIN NSA2 HOMOLOG"/>
    <property type="match status" value="1"/>
</dbReference>
<keyword evidence="5 8" id="KW-0539">Nucleus</keyword>
<dbReference type="GO" id="GO:0030684">
    <property type="term" value="C:preribosome"/>
    <property type="evidence" value="ECO:0007669"/>
    <property type="project" value="UniProtKB-ARBA"/>
</dbReference>
<evidence type="ECO:0000256" key="4">
    <source>
        <dbReference type="ARBA" id="ARBA00022552"/>
    </source>
</evidence>
<dbReference type="AlphaFoldDB" id="A0A3N4IM71"/>
<comment type="similarity">
    <text evidence="2 8">Belongs to the eukaryotic ribosomal protein eS8 family. Ribosome biogenesis protein NSA2 subfamily.</text>
</comment>
<proteinExistence type="inferred from homology"/>
<feature type="region of interest" description="Disordered" evidence="9">
    <location>
        <begin position="17"/>
        <end position="94"/>
    </location>
</feature>
<dbReference type="InterPro" id="IPR022309">
    <property type="entry name" value="Ribosomal_Se8/biogenesis_NSA2"/>
</dbReference>
<feature type="compositionally biased region" description="Basic and acidic residues" evidence="9">
    <location>
        <begin position="17"/>
        <end position="41"/>
    </location>
</feature>
<dbReference type="GO" id="GO:0042273">
    <property type="term" value="P:ribosomal large subunit biogenesis"/>
    <property type="evidence" value="ECO:0007669"/>
    <property type="project" value="UniProtKB-ARBA"/>
</dbReference>
<dbReference type="InterPro" id="IPR039411">
    <property type="entry name" value="NSA2_fam"/>
</dbReference>
<comment type="subcellular location">
    <subcellularLocation>
        <location evidence="1 8">Nucleus</location>
        <location evidence="1 8">Nucleolus</location>
    </subcellularLocation>
</comment>
<evidence type="ECO:0000256" key="7">
    <source>
        <dbReference type="ARBA" id="ARBA00025655"/>
    </source>
</evidence>
<gene>
    <name evidence="10" type="ORF">BJ508DRAFT_410756</name>
</gene>
<dbReference type="FunFam" id="2.40.10.310:FF:000001">
    <property type="entry name" value="NSA2, ribosome biogenesis homolog"/>
    <property type="match status" value="1"/>
</dbReference>
<comment type="function">
    <text evidence="7 8">Involved in the biogenesis of the 60S ribosomal subunit. May play a part in the quality control of pre-60S particles.</text>
</comment>
<dbReference type="OrthoDB" id="1847590at2759"/>